<dbReference type="SUPFAM" id="SSF46785">
    <property type="entry name" value="Winged helix' DNA-binding domain"/>
    <property type="match status" value="1"/>
</dbReference>
<dbReference type="PANTHER" id="PTHR18964:SF149">
    <property type="entry name" value="BIFUNCTIONAL UDP-N-ACETYLGLUCOSAMINE 2-EPIMERASE_N-ACETYLMANNOSAMINE KINASE"/>
    <property type="match status" value="1"/>
</dbReference>
<dbReference type="SUPFAM" id="SSF53067">
    <property type="entry name" value="Actin-like ATPase domain"/>
    <property type="match status" value="1"/>
</dbReference>
<protein>
    <submittedName>
        <fullName evidence="2">ROK family transcriptional regulator</fullName>
    </submittedName>
</protein>
<dbReference type="InterPro" id="IPR036388">
    <property type="entry name" value="WH-like_DNA-bd_sf"/>
</dbReference>
<dbReference type="PANTHER" id="PTHR18964">
    <property type="entry name" value="ROK (REPRESSOR, ORF, KINASE) FAMILY"/>
    <property type="match status" value="1"/>
</dbReference>
<comment type="caution">
    <text evidence="2">The sequence shown here is derived from an EMBL/GenBank/DDBJ whole genome shotgun (WGS) entry which is preliminary data.</text>
</comment>
<dbReference type="OrthoDB" id="9810372at2"/>
<accession>A0A4R5F900</accession>
<keyword evidence="3" id="KW-1185">Reference proteome</keyword>
<comment type="similarity">
    <text evidence="1">Belongs to the ROK (NagC/XylR) family.</text>
</comment>
<dbReference type="InterPro" id="IPR036390">
    <property type="entry name" value="WH_DNA-bd_sf"/>
</dbReference>
<evidence type="ECO:0000256" key="1">
    <source>
        <dbReference type="ARBA" id="ARBA00006479"/>
    </source>
</evidence>
<proteinExistence type="inferred from homology"/>
<dbReference type="Pfam" id="PF00480">
    <property type="entry name" value="ROK"/>
    <property type="match status" value="1"/>
</dbReference>
<evidence type="ECO:0000313" key="2">
    <source>
        <dbReference type="EMBL" id="TDE44349.1"/>
    </source>
</evidence>
<dbReference type="Gene3D" id="3.30.420.40">
    <property type="match status" value="2"/>
</dbReference>
<dbReference type="InterPro" id="IPR000600">
    <property type="entry name" value="ROK"/>
</dbReference>
<sequence>MSLKDLLDNNTDDSLSGQKWRILRQSIVKRLLSAGNATIAELSSELQSSVPTITKAINELLLEGYVVDMGKITNSGGRRPSLYSINPTCAFFLGVEVSRTSISIGLQNIKNEFISIDLRTSFALKNSQESLLEFCDLINSFIEDSSVEKEMIVGVCINFSGRINSMEGFSYNYFFSENRPLTEIISEQLNLPVHLENDTRAMAFGEYCEGVVDDEQNIIFLNYSWGVAIGIISDGKLYYGKSGYSGEFGHSTIFDNEIMCQCGKLGCLETEISGWSLVNQFKAALKEGKQSKITLNDNSDLQHLDIIAGAINLEDSLCVELVTKQSEKMGRYLSILLNIFNPDLLVIGGDFSQLGDYALLPIQSALKKHSLGLVNRDMKLKKSTLGLRAGVIGACCVIKEKMLSPLVNN</sequence>
<dbReference type="AlphaFoldDB" id="A0A4R5F900"/>
<dbReference type="Gene3D" id="1.10.10.10">
    <property type="entry name" value="Winged helix-like DNA-binding domain superfamily/Winged helix DNA-binding domain"/>
    <property type="match status" value="1"/>
</dbReference>
<evidence type="ECO:0000313" key="3">
    <source>
        <dbReference type="Proteomes" id="UP000294814"/>
    </source>
</evidence>
<gene>
    <name evidence="2" type="ORF">E0I26_08230</name>
</gene>
<dbReference type="Proteomes" id="UP000294814">
    <property type="component" value="Unassembled WGS sequence"/>
</dbReference>
<organism evidence="2 3">
    <name type="scientific">Flavobacterium rhamnosiphilum</name>
    <dbReference type="NCBI Taxonomy" id="2541724"/>
    <lineage>
        <taxon>Bacteria</taxon>
        <taxon>Pseudomonadati</taxon>
        <taxon>Bacteroidota</taxon>
        <taxon>Flavobacteriia</taxon>
        <taxon>Flavobacteriales</taxon>
        <taxon>Flavobacteriaceae</taxon>
        <taxon>Flavobacterium</taxon>
    </lineage>
</organism>
<dbReference type="EMBL" id="SMLG01000005">
    <property type="protein sequence ID" value="TDE44349.1"/>
    <property type="molecule type" value="Genomic_DNA"/>
</dbReference>
<dbReference type="RefSeq" id="WP_131916014.1">
    <property type="nucleotide sequence ID" value="NZ_SMLG01000005.1"/>
</dbReference>
<reference evidence="2 3" key="1">
    <citation type="submission" date="2019-03" db="EMBL/GenBank/DDBJ databases">
        <title>Novel species of Flavobacterium.</title>
        <authorList>
            <person name="Liu Q."/>
            <person name="Xin Y.-H."/>
        </authorList>
    </citation>
    <scope>NUCLEOTIDE SEQUENCE [LARGE SCALE GENOMIC DNA]</scope>
    <source>
        <strain evidence="2 3">LB3P52</strain>
    </source>
</reference>
<dbReference type="InterPro" id="IPR043129">
    <property type="entry name" value="ATPase_NBD"/>
</dbReference>
<name>A0A4R5F900_9FLAO</name>